<dbReference type="PANTHER" id="PTHR47253:SF4">
    <property type="entry name" value="ISOCHORISMATE SYNTHASE 2, CHLOROPLASTIC"/>
    <property type="match status" value="1"/>
</dbReference>
<keyword evidence="3 5" id="KW-0460">Magnesium</keyword>
<dbReference type="InterPro" id="IPR004561">
    <property type="entry name" value="IsoChor_synthase"/>
</dbReference>
<dbReference type="Gene3D" id="3.60.120.10">
    <property type="entry name" value="Anthranilate synthase"/>
    <property type="match status" value="1"/>
</dbReference>
<comment type="function">
    <text evidence="5">Catalyzes the conversion of chorismate to isochorismate.</text>
</comment>
<dbReference type="HAMAP" id="MF_01935">
    <property type="entry name" value="MenF"/>
    <property type="match status" value="1"/>
</dbReference>
<comment type="pathway">
    <text evidence="5">Quinol/quinone metabolism; menaquinone biosynthesis.</text>
</comment>
<comment type="cofactor">
    <cofactor evidence="5">
        <name>Mg(2+)</name>
        <dbReference type="ChEBI" id="CHEBI:18420"/>
    </cofactor>
</comment>
<name>A0ABW3I6H9_9PAST</name>
<accession>A0ABW3I6H9</accession>
<evidence type="ECO:0000313" key="8">
    <source>
        <dbReference type="Proteomes" id="UP001596996"/>
    </source>
</evidence>
<comment type="similarity">
    <text evidence="2 5">Belongs to the isochorismate synthase family.</text>
</comment>
<gene>
    <name evidence="5" type="primary">menF</name>
    <name evidence="7" type="ORF">ACFQ02_01435</name>
</gene>
<keyword evidence="8" id="KW-1185">Reference proteome</keyword>
<feature type="binding site" evidence="5">
    <location>
        <position position="413"/>
    </location>
    <ligand>
        <name>Mg(2+)</name>
        <dbReference type="ChEBI" id="CHEBI:18420"/>
    </ligand>
</feature>
<dbReference type="InterPro" id="IPR044250">
    <property type="entry name" value="MenF-like"/>
</dbReference>
<feature type="active site" description="Proton donor" evidence="5">
    <location>
        <position position="236"/>
    </location>
</feature>
<dbReference type="InterPro" id="IPR034681">
    <property type="entry name" value="MenF"/>
</dbReference>
<evidence type="ECO:0000259" key="6">
    <source>
        <dbReference type="Pfam" id="PF00425"/>
    </source>
</evidence>
<feature type="binding site" evidence="5">
    <location>
        <position position="280"/>
    </location>
    <ligand>
        <name>Mg(2+)</name>
        <dbReference type="ChEBI" id="CHEBI:18420"/>
    </ligand>
</feature>
<comment type="catalytic activity">
    <reaction evidence="1 5">
        <text>chorismate = isochorismate</text>
        <dbReference type="Rhea" id="RHEA:18985"/>
        <dbReference type="ChEBI" id="CHEBI:29748"/>
        <dbReference type="ChEBI" id="CHEBI:29780"/>
        <dbReference type="EC" id="5.4.4.2"/>
    </reaction>
</comment>
<dbReference type="EC" id="5.4.4.2" evidence="5"/>
<dbReference type="EMBL" id="JBHTJN010000004">
    <property type="protein sequence ID" value="MFD0965530.1"/>
    <property type="molecule type" value="Genomic_DNA"/>
</dbReference>
<keyword evidence="5" id="KW-0474">Menaquinone biosynthesis</keyword>
<evidence type="ECO:0000256" key="1">
    <source>
        <dbReference type="ARBA" id="ARBA00000799"/>
    </source>
</evidence>
<reference evidence="8" key="1">
    <citation type="journal article" date="2019" name="Int. J. Syst. Evol. Microbiol.">
        <title>The Global Catalogue of Microorganisms (GCM) 10K type strain sequencing project: providing services to taxonomists for standard genome sequencing and annotation.</title>
        <authorList>
            <consortium name="The Broad Institute Genomics Platform"/>
            <consortium name="The Broad Institute Genome Sequencing Center for Infectious Disease"/>
            <person name="Wu L."/>
            <person name="Ma J."/>
        </authorList>
    </citation>
    <scope>NUCLEOTIDE SEQUENCE [LARGE SCALE GENOMIC DNA]</scope>
    <source>
        <strain evidence="8">CCUG 61707</strain>
    </source>
</reference>
<keyword evidence="4 5" id="KW-0413">Isomerase</keyword>
<dbReference type="Proteomes" id="UP001596996">
    <property type="component" value="Unassembled WGS sequence"/>
</dbReference>
<evidence type="ECO:0000256" key="3">
    <source>
        <dbReference type="ARBA" id="ARBA00022842"/>
    </source>
</evidence>
<protein>
    <recommendedName>
        <fullName evidence="5">Isochorismate synthase MenF</fullName>
        <ecNumber evidence="5">5.4.4.2</ecNumber>
    </recommendedName>
    <alternativeName>
        <fullName evidence="5">Isochorismate mutase</fullName>
    </alternativeName>
</protein>
<evidence type="ECO:0000256" key="5">
    <source>
        <dbReference type="HAMAP-Rule" id="MF_01935"/>
    </source>
</evidence>
<dbReference type="RefSeq" id="WP_380818374.1">
    <property type="nucleotide sequence ID" value="NZ_JBHTJN010000004.1"/>
</dbReference>
<dbReference type="InterPro" id="IPR015890">
    <property type="entry name" value="Chorismate_C"/>
</dbReference>
<comment type="caution">
    <text evidence="7">The sequence shown here is derived from an EMBL/GenBank/DDBJ whole genome shotgun (WGS) entry which is preliminary data.</text>
</comment>
<comment type="pathway">
    <text evidence="5">Quinol/quinone metabolism; 1,4-dihydroxy-2-naphthoate biosynthesis; 1,4-dihydroxy-2-naphthoate from chorismate: step 1/7.</text>
</comment>
<feature type="domain" description="Chorismate-utilising enzyme C-terminal" evidence="6">
    <location>
        <begin position="165"/>
        <end position="417"/>
    </location>
</feature>
<feature type="active site" description="Proton acceptor" evidence="5">
    <location>
        <position position="186"/>
    </location>
</feature>
<dbReference type="Pfam" id="PF00425">
    <property type="entry name" value="Chorismate_bind"/>
    <property type="match status" value="1"/>
</dbReference>
<dbReference type="InterPro" id="IPR005801">
    <property type="entry name" value="ADC_synthase"/>
</dbReference>
<dbReference type="PANTHER" id="PTHR47253">
    <property type="match status" value="1"/>
</dbReference>
<proteinExistence type="inferred from homology"/>
<sequence>MDTLQLIKNQLLELIQGIESHSTNQTEIIVLTYHTEKSFELLAWLKAQQSYPQFYLNFRDKMQKIVALGKVRTFSSLTAAQNFLQHSNVPLLGGLTFYSQAEFFLPRILLTEQANKLTIQLFVDQANSLSEEICQLLNILNTFTKTTALEPINQSIRLLGKKADQQQWCDWVESALVAIRQGILSKVVLANETLFEAEKNLNAVDFLAESEHANFGCYHFLFAEDQQKIFVGSTPERLYHRQGQQLHTEALAGTALRSEDEHFNRSQSDWLLHDEKNTYENQLVAEGLKQSLAPYATSIRLSEPELKPLRLVQHLKRNIFVQLVPDCRDDLCLQTIHPTAAVAGLPKQSAVEFLQKTENFDRCHYAGTLGIMEKSQAEFCVTIRCAFIENNKIRVFAGAGIVEGSIPLLEWQEIERKALGLISLLQEEQ</sequence>
<dbReference type="SUPFAM" id="SSF56322">
    <property type="entry name" value="ADC synthase"/>
    <property type="match status" value="1"/>
</dbReference>
<evidence type="ECO:0000313" key="7">
    <source>
        <dbReference type="EMBL" id="MFD0965530.1"/>
    </source>
</evidence>
<evidence type="ECO:0000256" key="2">
    <source>
        <dbReference type="ARBA" id="ARBA00005297"/>
    </source>
</evidence>
<keyword evidence="5" id="KW-0479">Metal-binding</keyword>
<dbReference type="NCBIfam" id="TIGR00543">
    <property type="entry name" value="isochor_syn"/>
    <property type="match status" value="1"/>
</dbReference>
<organism evidence="7 8">
    <name type="scientific">Seminibacterium arietis</name>
    <dbReference type="NCBI Taxonomy" id="1173502"/>
    <lineage>
        <taxon>Bacteria</taxon>
        <taxon>Pseudomonadati</taxon>
        <taxon>Pseudomonadota</taxon>
        <taxon>Gammaproteobacteria</taxon>
        <taxon>Pasteurellales</taxon>
        <taxon>Pasteurellaceae</taxon>
        <taxon>Seminibacterium</taxon>
    </lineage>
</organism>
<evidence type="ECO:0000256" key="4">
    <source>
        <dbReference type="ARBA" id="ARBA00023235"/>
    </source>
</evidence>